<keyword evidence="1" id="KW-0812">Transmembrane</keyword>
<dbReference type="Proteomes" id="UP000478052">
    <property type="component" value="Unassembled WGS sequence"/>
</dbReference>
<keyword evidence="1" id="KW-1133">Transmembrane helix</keyword>
<protein>
    <submittedName>
        <fullName evidence="2">ACYPI004958 protein</fullName>
    </submittedName>
</protein>
<accession>A0A6G0Y3R6</accession>
<evidence type="ECO:0000256" key="1">
    <source>
        <dbReference type="SAM" id="Phobius"/>
    </source>
</evidence>
<feature type="transmembrane region" description="Helical" evidence="1">
    <location>
        <begin position="158"/>
        <end position="191"/>
    </location>
</feature>
<gene>
    <name evidence="2" type="ORF">FWK35_00030526</name>
</gene>
<proteinExistence type="predicted"/>
<organism evidence="2 3">
    <name type="scientific">Aphis craccivora</name>
    <name type="common">Cowpea aphid</name>
    <dbReference type="NCBI Taxonomy" id="307492"/>
    <lineage>
        <taxon>Eukaryota</taxon>
        <taxon>Metazoa</taxon>
        <taxon>Ecdysozoa</taxon>
        <taxon>Arthropoda</taxon>
        <taxon>Hexapoda</taxon>
        <taxon>Insecta</taxon>
        <taxon>Pterygota</taxon>
        <taxon>Neoptera</taxon>
        <taxon>Paraneoptera</taxon>
        <taxon>Hemiptera</taxon>
        <taxon>Sternorrhyncha</taxon>
        <taxon>Aphidomorpha</taxon>
        <taxon>Aphidoidea</taxon>
        <taxon>Aphididae</taxon>
        <taxon>Aphidini</taxon>
        <taxon>Aphis</taxon>
        <taxon>Aphis</taxon>
    </lineage>
</organism>
<keyword evidence="1" id="KW-0472">Membrane</keyword>
<dbReference type="OrthoDB" id="6611011at2759"/>
<evidence type="ECO:0000313" key="2">
    <source>
        <dbReference type="EMBL" id="KAF0748444.1"/>
    </source>
</evidence>
<keyword evidence="3" id="KW-1185">Reference proteome</keyword>
<sequence>MHVTCLGVCPRRPPAIALYTTRRSPTIHQAPIAATSAAVVAVAIAITSQAPSSAPSVFSDRLSVLCSLLNREQKSYTMTIKGLTLLVVAFAFCNSAVKGSNDCTLPWLVDNNPFISKVESFTVNRCPTPIVGDPTKEYCCYTTDGKVECCNFQEFMLFGLICLIPILIVLLILSSILSCICCLLCPCCAIYKRRQSGSK</sequence>
<comment type="caution">
    <text evidence="2">The sequence shown here is derived from an EMBL/GenBank/DDBJ whole genome shotgun (WGS) entry which is preliminary data.</text>
</comment>
<dbReference type="EMBL" id="VUJU01006470">
    <property type="protein sequence ID" value="KAF0748444.1"/>
    <property type="molecule type" value="Genomic_DNA"/>
</dbReference>
<reference evidence="2 3" key="1">
    <citation type="submission" date="2019-08" db="EMBL/GenBank/DDBJ databases">
        <title>Whole genome of Aphis craccivora.</title>
        <authorList>
            <person name="Voronova N.V."/>
            <person name="Shulinski R.S."/>
            <person name="Bandarenka Y.V."/>
            <person name="Zhorov D.G."/>
            <person name="Warner D."/>
        </authorList>
    </citation>
    <scope>NUCLEOTIDE SEQUENCE [LARGE SCALE GENOMIC DNA]</scope>
    <source>
        <strain evidence="2">180601</strain>
        <tissue evidence="2">Whole Body</tissue>
    </source>
</reference>
<name>A0A6G0Y3R6_APHCR</name>
<evidence type="ECO:0000313" key="3">
    <source>
        <dbReference type="Proteomes" id="UP000478052"/>
    </source>
</evidence>
<dbReference type="AlphaFoldDB" id="A0A6G0Y3R6"/>